<sequence>MTRSSWSSIPDMAQSLSPSGNQRQQGFKGIKGSKIENLSFFLYFLAFPSPIAQGLPFPALKLR</sequence>
<feature type="transmembrane region" description="Helical" evidence="2">
    <location>
        <begin position="40"/>
        <end position="60"/>
    </location>
</feature>
<name>A0A552DNJ7_MICAE</name>
<feature type="compositionally biased region" description="Polar residues" evidence="1">
    <location>
        <begin position="1"/>
        <end position="25"/>
    </location>
</feature>
<feature type="region of interest" description="Disordered" evidence="1">
    <location>
        <begin position="1"/>
        <end position="28"/>
    </location>
</feature>
<evidence type="ECO:0000313" key="3">
    <source>
        <dbReference type="EMBL" id="TRU23791.1"/>
    </source>
</evidence>
<evidence type="ECO:0000256" key="2">
    <source>
        <dbReference type="SAM" id="Phobius"/>
    </source>
</evidence>
<dbReference type="Proteomes" id="UP000320551">
    <property type="component" value="Unassembled WGS sequence"/>
</dbReference>
<comment type="caution">
    <text evidence="3">The sequence shown here is derived from an EMBL/GenBank/DDBJ whole genome shotgun (WGS) entry which is preliminary data.</text>
</comment>
<keyword evidence="2" id="KW-0812">Transmembrane</keyword>
<gene>
    <name evidence="3" type="ORF">EWV80_12295</name>
</gene>
<evidence type="ECO:0000256" key="1">
    <source>
        <dbReference type="SAM" id="MobiDB-lite"/>
    </source>
</evidence>
<protein>
    <submittedName>
        <fullName evidence="3">Uncharacterized protein</fullName>
    </submittedName>
</protein>
<accession>A0A552DNJ7</accession>
<proteinExistence type="predicted"/>
<organism evidence="3 4">
    <name type="scientific">Microcystis aeruginosa Ma_QC_B_20070730_S2</name>
    <dbReference type="NCBI Taxonomy" id="2486256"/>
    <lineage>
        <taxon>Bacteria</taxon>
        <taxon>Bacillati</taxon>
        <taxon>Cyanobacteriota</taxon>
        <taxon>Cyanophyceae</taxon>
        <taxon>Oscillatoriophycideae</taxon>
        <taxon>Chroococcales</taxon>
        <taxon>Microcystaceae</taxon>
        <taxon>Microcystis</taxon>
    </lineage>
</organism>
<keyword evidence="2" id="KW-0472">Membrane</keyword>
<reference evidence="3 4" key="1">
    <citation type="submission" date="2019-01" db="EMBL/GenBank/DDBJ databases">
        <title>Coherence of Microcystis species and biogeography revealed through population genomics.</title>
        <authorList>
            <person name="Perez-Carrascal O.M."/>
            <person name="Terrat Y."/>
            <person name="Giani A."/>
            <person name="Fortin N."/>
            <person name="Tromas N."/>
            <person name="Shapiro B.J."/>
        </authorList>
    </citation>
    <scope>NUCLEOTIDE SEQUENCE [LARGE SCALE GENOMIC DNA]</scope>
    <source>
        <strain evidence="3">Ma_QC_B_20070730_S2</strain>
    </source>
</reference>
<dbReference type="AlphaFoldDB" id="A0A552DNJ7"/>
<dbReference type="EMBL" id="SFBK01000164">
    <property type="protein sequence ID" value="TRU23791.1"/>
    <property type="molecule type" value="Genomic_DNA"/>
</dbReference>
<evidence type="ECO:0000313" key="4">
    <source>
        <dbReference type="Proteomes" id="UP000320551"/>
    </source>
</evidence>
<keyword evidence="2" id="KW-1133">Transmembrane helix</keyword>